<comment type="subcellular location">
    <subcellularLocation>
        <location evidence="1">Membrane</location>
        <topology evidence="1">Multi-pass membrane protein</topology>
    </subcellularLocation>
</comment>
<sequence>MEEAAAWARDGLEMLRSIREDVLSHLPDIFCLDAVPSVEDVEEFVTAHMLDVTTLPEMASHLPDVSDVVRSHLPDFNLSDVRSRLDDVRSRISDLDFNRPLNYVPTLSNRLQSLQEHLSSMELASSMYLSSFAPSATLSALLDKVLSSHLVADISSDLQRGEESLEQAALEIARAMKRSLNGSRLIQYVDLPEKWRNNPFVEGGYRFIPLHDWPRLVLSLFALHNETLNIHTHLIPFLLWSFAFFRFTPSYDASDIQEPEPVKATFTAFALLCLFTSTVWHTMSGCAHPEGMEFCARVDYVGIGWLISASVGTVVYYGFQCRPAERDAFLVLCFLVGLSGSIVPFTNWFNERKYKNARIAFFLSLALSSIAPLIRLAQLHSTGAMHEFIAPIVPSLASYIVGLVFYATHFPECVLAPRWPGGRCWLDWLGGGSHAIWHVFIVLAIRLHREGMEDMKAGIGEACGVAVAA</sequence>
<keyword evidence="5" id="KW-0479">Metal-binding</keyword>
<feature type="binding site" evidence="5">
    <location>
        <position position="281"/>
    </location>
    <ligand>
        <name>Zn(2+)</name>
        <dbReference type="ChEBI" id="CHEBI:29105"/>
    </ligand>
</feature>
<dbReference type="EMBL" id="AYKW01000002">
    <property type="protein sequence ID" value="PIL35814.1"/>
    <property type="molecule type" value="Genomic_DNA"/>
</dbReference>
<comment type="caution">
    <text evidence="7">The sequence shown here is derived from an EMBL/GenBank/DDBJ whole genome shotgun (WGS) entry which is preliminary data.</text>
</comment>
<name>A0A2G8SPX7_9APHY</name>
<dbReference type="GO" id="GO:0006882">
    <property type="term" value="P:intracellular zinc ion homeostasis"/>
    <property type="evidence" value="ECO:0007669"/>
    <property type="project" value="TreeGrafter"/>
</dbReference>
<evidence type="ECO:0000256" key="5">
    <source>
        <dbReference type="PIRSR" id="PIRSR604254-1"/>
    </source>
</evidence>
<dbReference type="AlphaFoldDB" id="A0A2G8SPX7"/>
<dbReference type="GO" id="GO:0038023">
    <property type="term" value="F:signaling receptor activity"/>
    <property type="evidence" value="ECO:0007669"/>
    <property type="project" value="TreeGrafter"/>
</dbReference>
<dbReference type="InterPro" id="IPR004254">
    <property type="entry name" value="AdipoR/HlyIII-related"/>
</dbReference>
<dbReference type="GO" id="GO:0016020">
    <property type="term" value="C:membrane"/>
    <property type="evidence" value="ECO:0007669"/>
    <property type="project" value="UniProtKB-SubCell"/>
</dbReference>
<reference evidence="7 8" key="1">
    <citation type="journal article" date="2015" name="Sci. Rep.">
        <title>Chromosome-level genome map provides insights into diverse defense mechanisms in the medicinal fungus Ganoderma sinense.</title>
        <authorList>
            <person name="Zhu Y."/>
            <person name="Xu J."/>
            <person name="Sun C."/>
            <person name="Zhou S."/>
            <person name="Xu H."/>
            <person name="Nelson D.R."/>
            <person name="Qian J."/>
            <person name="Song J."/>
            <person name="Luo H."/>
            <person name="Xiang L."/>
            <person name="Li Y."/>
            <person name="Xu Z."/>
            <person name="Ji A."/>
            <person name="Wang L."/>
            <person name="Lu S."/>
            <person name="Hayward A."/>
            <person name="Sun W."/>
            <person name="Li X."/>
            <person name="Schwartz D.C."/>
            <person name="Wang Y."/>
            <person name="Chen S."/>
        </authorList>
    </citation>
    <scope>NUCLEOTIDE SEQUENCE [LARGE SCALE GENOMIC DNA]</scope>
    <source>
        <strain evidence="7 8">ZZ0214-1</strain>
    </source>
</reference>
<feature type="transmembrane region" description="Helical" evidence="6">
    <location>
        <begin position="428"/>
        <end position="447"/>
    </location>
</feature>
<proteinExistence type="predicted"/>
<keyword evidence="4 6" id="KW-0472">Membrane</keyword>
<evidence type="ECO:0000256" key="3">
    <source>
        <dbReference type="ARBA" id="ARBA00022989"/>
    </source>
</evidence>
<keyword evidence="2 6" id="KW-0812">Transmembrane</keyword>
<feature type="transmembrane region" description="Helical" evidence="6">
    <location>
        <begin position="328"/>
        <end position="345"/>
    </location>
</feature>
<evidence type="ECO:0000256" key="1">
    <source>
        <dbReference type="ARBA" id="ARBA00004141"/>
    </source>
</evidence>
<dbReference type="GO" id="GO:0046872">
    <property type="term" value="F:metal ion binding"/>
    <property type="evidence" value="ECO:0007669"/>
    <property type="project" value="UniProtKB-KW"/>
</dbReference>
<feature type="binding site" evidence="5">
    <location>
        <position position="438"/>
    </location>
    <ligand>
        <name>Zn(2+)</name>
        <dbReference type="ChEBI" id="CHEBI:29105"/>
    </ligand>
</feature>
<keyword evidence="5" id="KW-0862">Zinc</keyword>
<dbReference type="PANTHER" id="PTHR20855:SF97">
    <property type="entry name" value="ADIPOR-LIKE RECEPTOR IZH3-RELATED"/>
    <property type="match status" value="1"/>
</dbReference>
<feature type="binding site" evidence="5">
    <location>
        <position position="434"/>
    </location>
    <ligand>
        <name>Zn(2+)</name>
        <dbReference type="ChEBI" id="CHEBI:29105"/>
    </ligand>
</feature>
<feature type="transmembrane region" description="Helical" evidence="6">
    <location>
        <begin position="388"/>
        <end position="408"/>
    </location>
</feature>
<evidence type="ECO:0000256" key="4">
    <source>
        <dbReference type="ARBA" id="ARBA00023136"/>
    </source>
</evidence>
<organism evidence="7 8">
    <name type="scientific">Ganoderma sinense ZZ0214-1</name>
    <dbReference type="NCBI Taxonomy" id="1077348"/>
    <lineage>
        <taxon>Eukaryota</taxon>
        <taxon>Fungi</taxon>
        <taxon>Dikarya</taxon>
        <taxon>Basidiomycota</taxon>
        <taxon>Agaricomycotina</taxon>
        <taxon>Agaricomycetes</taxon>
        <taxon>Polyporales</taxon>
        <taxon>Polyporaceae</taxon>
        <taxon>Ganoderma</taxon>
    </lineage>
</organism>
<evidence type="ECO:0000256" key="6">
    <source>
        <dbReference type="SAM" id="Phobius"/>
    </source>
</evidence>
<dbReference type="STRING" id="1077348.A0A2G8SPX7"/>
<dbReference type="OrthoDB" id="5585746at2759"/>
<keyword evidence="8" id="KW-1185">Reference proteome</keyword>
<accession>A0A2G8SPX7</accession>
<evidence type="ECO:0000256" key="2">
    <source>
        <dbReference type="ARBA" id="ARBA00022692"/>
    </source>
</evidence>
<protein>
    <submittedName>
        <fullName evidence="7">Uncharacterized protein</fullName>
    </submittedName>
</protein>
<feature type="transmembrane region" description="Helical" evidence="6">
    <location>
        <begin position="300"/>
        <end position="319"/>
    </location>
</feature>
<dbReference type="Proteomes" id="UP000230002">
    <property type="component" value="Unassembled WGS sequence"/>
</dbReference>
<dbReference type="Pfam" id="PF03006">
    <property type="entry name" value="HlyIII"/>
    <property type="match status" value="1"/>
</dbReference>
<gene>
    <name evidence="7" type="ORF">GSI_01474</name>
</gene>
<dbReference type="PANTHER" id="PTHR20855">
    <property type="entry name" value="ADIPOR/PROGESTIN RECEPTOR-RELATED"/>
    <property type="match status" value="1"/>
</dbReference>
<evidence type="ECO:0000313" key="7">
    <source>
        <dbReference type="EMBL" id="PIL35814.1"/>
    </source>
</evidence>
<feature type="transmembrane region" description="Helical" evidence="6">
    <location>
        <begin position="357"/>
        <end position="376"/>
    </location>
</feature>
<keyword evidence="3 6" id="KW-1133">Transmembrane helix</keyword>
<evidence type="ECO:0000313" key="8">
    <source>
        <dbReference type="Proteomes" id="UP000230002"/>
    </source>
</evidence>